<name>A0A1G9CCW5_9BACI</name>
<accession>A0A1G9CCW5</accession>
<evidence type="ECO:0000256" key="1">
    <source>
        <dbReference type="ARBA" id="ARBA00022898"/>
    </source>
</evidence>
<dbReference type="GO" id="GO:0008483">
    <property type="term" value="F:transaminase activity"/>
    <property type="evidence" value="ECO:0007669"/>
    <property type="project" value="TreeGrafter"/>
</dbReference>
<keyword evidence="1 4" id="KW-0663">Pyridoxal phosphate</keyword>
<comment type="similarity">
    <text evidence="2 5">Belongs to the DegT/DnrJ/EryC1 family.</text>
</comment>
<dbReference type="CDD" id="cd00616">
    <property type="entry name" value="AHBA_syn"/>
    <property type="match status" value="1"/>
</dbReference>
<dbReference type="PANTHER" id="PTHR30244">
    <property type="entry name" value="TRANSAMINASE"/>
    <property type="match status" value="1"/>
</dbReference>
<dbReference type="GO" id="GO:0000271">
    <property type="term" value="P:polysaccharide biosynthetic process"/>
    <property type="evidence" value="ECO:0007669"/>
    <property type="project" value="TreeGrafter"/>
</dbReference>
<dbReference type="Pfam" id="PF01041">
    <property type="entry name" value="DegT_DnrJ_EryC1"/>
    <property type="match status" value="1"/>
</dbReference>
<dbReference type="InterPro" id="IPR015421">
    <property type="entry name" value="PyrdxlP-dep_Trfase_major"/>
</dbReference>
<evidence type="ECO:0000313" key="7">
    <source>
        <dbReference type="Proteomes" id="UP000198694"/>
    </source>
</evidence>
<evidence type="ECO:0000256" key="5">
    <source>
        <dbReference type="RuleBase" id="RU004508"/>
    </source>
</evidence>
<keyword evidence="7" id="KW-1185">Reference proteome</keyword>
<evidence type="ECO:0000256" key="3">
    <source>
        <dbReference type="PIRSR" id="PIRSR000390-1"/>
    </source>
</evidence>
<gene>
    <name evidence="6" type="ORF">SAMN05216243_3380</name>
</gene>
<dbReference type="GO" id="GO:0030170">
    <property type="term" value="F:pyridoxal phosphate binding"/>
    <property type="evidence" value="ECO:0007669"/>
    <property type="project" value="UniProtKB-ARBA"/>
</dbReference>
<sequence length="368" mass="40236">MIPLINLKKQFISIQEEILADISQVIESGSYILGPKGEELEKQIAARVGTTEAIAVANGTDALVLTLEALGIGEGDEVITSPFTFFATAEAITRTGATPVFVDVDSATFNIKADTIADKITPATKAIIPVHLFGQPADMDAIMTTASKHGLKVIEDACQAFGAQYKEREVGGIGDAACFSFFPTKNLGTIGDGGIITTSDEALASEIRKLRVHGSNSKYYHEKSGYNSRLDEIHAAILLICLKYIDQWNSQRRLAASRYDNQLAQLKGIETPFKKADRMHTYHLYSLKVHNRDKAVSYLANAQIGSGVYYPCCLHLQEAYQDLGYQQGDFPIAEQLSESLLAIPMHPFLTEEEQNEVIAAIKGMDDIL</sequence>
<proteinExistence type="inferred from homology"/>
<dbReference type="Gene3D" id="3.40.640.10">
    <property type="entry name" value="Type I PLP-dependent aspartate aminotransferase-like (Major domain)"/>
    <property type="match status" value="1"/>
</dbReference>
<dbReference type="AlphaFoldDB" id="A0A1G9CCW5"/>
<reference evidence="6 7" key="1">
    <citation type="submission" date="2016-10" db="EMBL/GenBank/DDBJ databases">
        <authorList>
            <person name="de Groot N.N."/>
        </authorList>
    </citation>
    <scope>NUCLEOTIDE SEQUENCE [LARGE SCALE GENOMIC DNA]</scope>
    <source>
        <strain evidence="6 7">CGMCC 1.6502</strain>
    </source>
</reference>
<dbReference type="RefSeq" id="WP_093216682.1">
    <property type="nucleotide sequence ID" value="NZ_FNFL01000007.1"/>
</dbReference>
<dbReference type="STRING" id="407036.SAMN05216243_3380"/>
<protein>
    <submittedName>
        <fullName evidence="6">dTDP-4-amino-4,6-dideoxygalactose transaminase</fullName>
    </submittedName>
</protein>
<dbReference type="Proteomes" id="UP000198694">
    <property type="component" value="Unassembled WGS sequence"/>
</dbReference>
<dbReference type="InterPro" id="IPR015422">
    <property type="entry name" value="PyrdxlP-dep_Trfase_small"/>
</dbReference>
<dbReference type="OrthoDB" id="9810913at2"/>
<dbReference type="InterPro" id="IPR015424">
    <property type="entry name" value="PyrdxlP-dep_Trfase"/>
</dbReference>
<dbReference type="FunFam" id="3.40.640.10:FF:000089">
    <property type="entry name" value="Aminotransferase, DegT/DnrJ/EryC1/StrS family"/>
    <property type="match status" value="1"/>
</dbReference>
<organism evidence="6 7">
    <name type="scientific">Sediminibacillus albus</name>
    <dbReference type="NCBI Taxonomy" id="407036"/>
    <lineage>
        <taxon>Bacteria</taxon>
        <taxon>Bacillati</taxon>
        <taxon>Bacillota</taxon>
        <taxon>Bacilli</taxon>
        <taxon>Bacillales</taxon>
        <taxon>Bacillaceae</taxon>
        <taxon>Sediminibacillus</taxon>
    </lineage>
</organism>
<dbReference type="EMBL" id="FNFL01000007">
    <property type="protein sequence ID" value="SDK49528.1"/>
    <property type="molecule type" value="Genomic_DNA"/>
</dbReference>
<dbReference type="InterPro" id="IPR000653">
    <property type="entry name" value="DegT/StrS_aminotransferase"/>
</dbReference>
<evidence type="ECO:0000313" key="6">
    <source>
        <dbReference type="EMBL" id="SDK49528.1"/>
    </source>
</evidence>
<dbReference type="Gene3D" id="3.90.1150.10">
    <property type="entry name" value="Aspartate Aminotransferase, domain 1"/>
    <property type="match status" value="1"/>
</dbReference>
<dbReference type="PIRSF" id="PIRSF000390">
    <property type="entry name" value="PLP_StrS"/>
    <property type="match status" value="1"/>
</dbReference>
<evidence type="ECO:0000256" key="2">
    <source>
        <dbReference type="ARBA" id="ARBA00037999"/>
    </source>
</evidence>
<dbReference type="SUPFAM" id="SSF53383">
    <property type="entry name" value="PLP-dependent transferases"/>
    <property type="match status" value="1"/>
</dbReference>
<evidence type="ECO:0000256" key="4">
    <source>
        <dbReference type="PIRSR" id="PIRSR000390-2"/>
    </source>
</evidence>
<dbReference type="PANTHER" id="PTHR30244:SF36">
    <property type="entry name" value="3-OXO-GLUCOSE-6-PHOSPHATE:GLUTAMATE AMINOTRANSFERASE"/>
    <property type="match status" value="1"/>
</dbReference>
<feature type="active site" description="Proton acceptor" evidence="3">
    <location>
        <position position="185"/>
    </location>
</feature>
<feature type="modified residue" description="N6-(pyridoxal phosphate)lysine" evidence="4">
    <location>
        <position position="185"/>
    </location>
</feature>